<keyword evidence="3" id="KW-1185">Reference proteome</keyword>
<name>W9X4L7_9EURO</name>
<comment type="caution">
    <text evidence="2">The sequence shown here is derived from an EMBL/GenBank/DDBJ whole genome shotgun (WGS) entry which is preliminary data.</text>
</comment>
<gene>
    <name evidence="2" type="ORF">A1O5_02138</name>
</gene>
<reference evidence="2 3" key="1">
    <citation type="submission" date="2013-03" db="EMBL/GenBank/DDBJ databases">
        <title>The Genome Sequence of Cladophialophora psammophila CBS 110553.</title>
        <authorList>
            <consortium name="The Broad Institute Genomics Platform"/>
            <person name="Cuomo C."/>
            <person name="de Hoog S."/>
            <person name="Gorbushina A."/>
            <person name="Walker B."/>
            <person name="Young S.K."/>
            <person name="Zeng Q."/>
            <person name="Gargeya S."/>
            <person name="Fitzgerald M."/>
            <person name="Haas B."/>
            <person name="Abouelleil A."/>
            <person name="Allen A.W."/>
            <person name="Alvarado L."/>
            <person name="Arachchi H.M."/>
            <person name="Berlin A.M."/>
            <person name="Chapman S.B."/>
            <person name="Gainer-Dewar J."/>
            <person name="Goldberg J."/>
            <person name="Griggs A."/>
            <person name="Gujja S."/>
            <person name="Hansen M."/>
            <person name="Howarth C."/>
            <person name="Imamovic A."/>
            <person name="Ireland A."/>
            <person name="Larimer J."/>
            <person name="McCowan C."/>
            <person name="Murphy C."/>
            <person name="Pearson M."/>
            <person name="Poon T.W."/>
            <person name="Priest M."/>
            <person name="Roberts A."/>
            <person name="Saif S."/>
            <person name="Shea T."/>
            <person name="Sisk P."/>
            <person name="Sykes S."/>
            <person name="Wortman J."/>
            <person name="Nusbaum C."/>
            <person name="Birren B."/>
        </authorList>
    </citation>
    <scope>NUCLEOTIDE SEQUENCE [LARGE SCALE GENOMIC DNA]</scope>
    <source>
        <strain evidence="2 3">CBS 110553</strain>
    </source>
</reference>
<feature type="compositionally biased region" description="Basic and acidic residues" evidence="1">
    <location>
        <begin position="1"/>
        <end position="20"/>
    </location>
</feature>
<feature type="region of interest" description="Disordered" evidence="1">
    <location>
        <begin position="1"/>
        <end position="65"/>
    </location>
</feature>
<dbReference type="GeneID" id="19186871"/>
<accession>W9X4L7</accession>
<dbReference type="AlphaFoldDB" id="W9X4L7"/>
<organism evidence="2 3">
    <name type="scientific">Cladophialophora psammophila CBS 110553</name>
    <dbReference type="NCBI Taxonomy" id="1182543"/>
    <lineage>
        <taxon>Eukaryota</taxon>
        <taxon>Fungi</taxon>
        <taxon>Dikarya</taxon>
        <taxon>Ascomycota</taxon>
        <taxon>Pezizomycotina</taxon>
        <taxon>Eurotiomycetes</taxon>
        <taxon>Chaetothyriomycetidae</taxon>
        <taxon>Chaetothyriales</taxon>
        <taxon>Herpotrichiellaceae</taxon>
        <taxon>Cladophialophora</taxon>
    </lineage>
</organism>
<evidence type="ECO:0000256" key="1">
    <source>
        <dbReference type="SAM" id="MobiDB-lite"/>
    </source>
</evidence>
<dbReference type="OrthoDB" id="4153109at2759"/>
<dbReference type="HOGENOM" id="CLU_2849520_0_0_1"/>
<proteinExistence type="predicted"/>
<dbReference type="Proteomes" id="UP000019471">
    <property type="component" value="Unassembled WGS sequence"/>
</dbReference>
<dbReference type="EMBL" id="AMGX01000002">
    <property type="protein sequence ID" value="EXJ75442.1"/>
    <property type="molecule type" value="Genomic_DNA"/>
</dbReference>
<evidence type="ECO:0000313" key="3">
    <source>
        <dbReference type="Proteomes" id="UP000019471"/>
    </source>
</evidence>
<feature type="compositionally biased region" description="Basic and acidic residues" evidence="1">
    <location>
        <begin position="56"/>
        <end position="65"/>
    </location>
</feature>
<evidence type="ECO:0000313" key="2">
    <source>
        <dbReference type="EMBL" id="EXJ75442.1"/>
    </source>
</evidence>
<sequence length="65" mass="7157">MNEEGHPNLKFDVDPLEPDHSLPPSQRALYAKQQRDAKGETPSGITAASQTGRKSPIVEKVQRFG</sequence>
<protein>
    <submittedName>
        <fullName evidence="2">Uncharacterized protein</fullName>
    </submittedName>
</protein>
<feature type="compositionally biased region" description="Polar residues" evidence="1">
    <location>
        <begin position="43"/>
        <end position="53"/>
    </location>
</feature>
<dbReference type="RefSeq" id="XP_007740944.1">
    <property type="nucleotide sequence ID" value="XM_007742754.1"/>
</dbReference>